<dbReference type="EMBL" id="JBHRWR010000008">
    <property type="protein sequence ID" value="MFC3573613.1"/>
    <property type="molecule type" value="Genomic_DNA"/>
</dbReference>
<evidence type="ECO:0000256" key="1">
    <source>
        <dbReference type="SAM" id="Phobius"/>
    </source>
</evidence>
<organism evidence="2 3">
    <name type="scientific">Streptomyces yaanensis</name>
    <dbReference type="NCBI Taxonomy" id="1142239"/>
    <lineage>
        <taxon>Bacteria</taxon>
        <taxon>Bacillati</taxon>
        <taxon>Actinomycetota</taxon>
        <taxon>Actinomycetes</taxon>
        <taxon>Kitasatosporales</taxon>
        <taxon>Streptomycetaceae</taxon>
        <taxon>Streptomyces</taxon>
    </lineage>
</organism>
<proteinExistence type="predicted"/>
<comment type="caution">
    <text evidence="2">The sequence shown here is derived from an EMBL/GenBank/DDBJ whole genome shotgun (WGS) entry which is preliminary data.</text>
</comment>
<feature type="transmembrane region" description="Helical" evidence="1">
    <location>
        <begin position="52"/>
        <end position="73"/>
    </location>
</feature>
<dbReference type="RefSeq" id="WP_310781402.1">
    <property type="nucleotide sequence ID" value="NZ_JBHRWR010000008.1"/>
</dbReference>
<keyword evidence="1" id="KW-1133">Transmembrane helix</keyword>
<accession>A0ABV7S9Z6</accession>
<keyword evidence="1" id="KW-0472">Membrane</keyword>
<sequence>MTYGPYEGGFAVAARIPHAREASPPQVAAVPRDREEVPREHRRARQRVGRTARAAVWVSLAAVVLLGAGLRGWDLLLVRESVLPPEAYARLQVGQDRAELISVLPSRQTPHRPADDSPAAPGRRCEYYAMTSNPFDDDSGDAYRLCFRANRLVSKQVNSP</sequence>
<gene>
    <name evidence="2" type="ORF">ACFOZ0_10090</name>
</gene>
<name>A0ABV7S9Z6_9ACTN</name>
<protein>
    <submittedName>
        <fullName evidence="2">Uncharacterized protein</fullName>
    </submittedName>
</protein>
<dbReference type="Proteomes" id="UP001595701">
    <property type="component" value="Unassembled WGS sequence"/>
</dbReference>
<evidence type="ECO:0000313" key="2">
    <source>
        <dbReference type="EMBL" id="MFC3573613.1"/>
    </source>
</evidence>
<keyword evidence="1" id="KW-0812">Transmembrane</keyword>
<reference evidence="3" key="1">
    <citation type="journal article" date="2019" name="Int. J. Syst. Evol. Microbiol.">
        <title>The Global Catalogue of Microorganisms (GCM) 10K type strain sequencing project: providing services to taxonomists for standard genome sequencing and annotation.</title>
        <authorList>
            <consortium name="The Broad Institute Genomics Platform"/>
            <consortium name="The Broad Institute Genome Sequencing Center for Infectious Disease"/>
            <person name="Wu L."/>
            <person name="Ma J."/>
        </authorList>
    </citation>
    <scope>NUCLEOTIDE SEQUENCE [LARGE SCALE GENOMIC DNA]</scope>
    <source>
        <strain evidence="3">CGMCC 4.7035</strain>
    </source>
</reference>
<evidence type="ECO:0000313" key="3">
    <source>
        <dbReference type="Proteomes" id="UP001595701"/>
    </source>
</evidence>
<keyword evidence="3" id="KW-1185">Reference proteome</keyword>